<dbReference type="EMBL" id="KN832993">
    <property type="protein sequence ID" value="KIM82731.1"/>
    <property type="molecule type" value="Genomic_DNA"/>
</dbReference>
<evidence type="ECO:0000313" key="4">
    <source>
        <dbReference type="Proteomes" id="UP000054166"/>
    </source>
</evidence>
<sequence length="316" mass="33893">MDGRRPPPPPGLPRSFVRTVYGRNLRPMVIGSGAMSALWTLLWCISSFQDVSIDKDNHFPKLATFSIVLGVLYTIVCVIEIFGTVAAVTQRLPLVMAYATASVGSCLVVVAAGLMGIVIHFVDKGDLIKECTTLSTGGTVIIRFGGFFGSSSSDTLTQSEAASFCQNAWDHASWSNIVSFILETLLGMLFSLIAIAYYRQCLDPASAANAFRAPSNRMRSGNMYPDHYNPPYNASLPNLGYGNGPSAYAPPPGPPPRFNAGDSADDLGKPPGYDHGDYTSKVDGADKSDSKENPFSDFEGTSTRGSDAGDHDRFHV</sequence>
<feature type="transmembrane region" description="Helical" evidence="2">
    <location>
        <begin position="95"/>
        <end position="119"/>
    </location>
</feature>
<gene>
    <name evidence="3" type="ORF">PILCRDRAFT_820031</name>
</gene>
<keyword evidence="2" id="KW-0812">Transmembrane</keyword>
<evidence type="ECO:0000256" key="1">
    <source>
        <dbReference type="SAM" id="MobiDB-lite"/>
    </source>
</evidence>
<keyword evidence="2" id="KW-0472">Membrane</keyword>
<feature type="compositionally biased region" description="Pro residues" evidence="1">
    <location>
        <begin position="248"/>
        <end position="257"/>
    </location>
</feature>
<reference evidence="3 4" key="1">
    <citation type="submission" date="2014-04" db="EMBL/GenBank/DDBJ databases">
        <authorList>
            <consortium name="DOE Joint Genome Institute"/>
            <person name="Kuo A."/>
            <person name="Tarkka M."/>
            <person name="Buscot F."/>
            <person name="Kohler A."/>
            <person name="Nagy L.G."/>
            <person name="Floudas D."/>
            <person name="Copeland A."/>
            <person name="Barry K.W."/>
            <person name="Cichocki N."/>
            <person name="Veneault-Fourrey C."/>
            <person name="LaButti K."/>
            <person name="Lindquist E.A."/>
            <person name="Lipzen A."/>
            <person name="Lundell T."/>
            <person name="Morin E."/>
            <person name="Murat C."/>
            <person name="Sun H."/>
            <person name="Tunlid A."/>
            <person name="Henrissat B."/>
            <person name="Grigoriev I.V."/>
            <person name="Hibbett D.S."/>
            <person name="Martin F."/>
            <person name="Nordberg H.P."/>
            <person name="Cantor M.N."/>
            <person name="Hua S.X."/>
        </authorList>
    </citation>
    <scope>NUCLEOTIDE SEQUENCE [LARGE SCALE GENOMIC DNA]</scope>
    <source>
        <strain evidence="3 4">F 1598</strain>
    </source>
</reference>
<keyword evidence="4" id="KW-1185">Reference proteome</keyword>
<accession>A0A0C3FW10</accession>
<dbReference type="InParanoid" id="A0A0C3FW10"/>
<reference evidence="4" key="2">
    <citation type="submission" date="2015-01" db="EMBL/GenBank/DDBJ databases">
        <title>Evolutionary Origins and Diversification of the Mycorrhizal Mutualists.</title>
        <authorList>
            <consortium name="DOE Joint Genome Institute"/>
            <consortium name="Mycorrhizal Genomics Consortium"/>
            <person name="Kohler A."/>
            <person name="Kuo A."/>
            <person name="Nagy L.G."/>
            <person name="Floudas D."/>
            <person name="Copeland A."/>
            <person name="Barry K.W."/>
            <person name="Cichocki N."/>
            <person name="Veneault-Fourrey C."/>
            <person name="LaButti K."/>
            <person name="Lindquist E.A."/>
            <person name="Lipzen A."/>
            <person name="Lundell T."/>
            <person name="Morin E."/>
            <person name="Murat C."/>
            <person name="Riley R."/>
            <person name="Ohm R."/>
            <person name="Sun H."/>
            <person name="Tunlid A."/>
            <person name="Henrissat B."/>
            <person name="Grigoriev I.V."/>
            <person name="Hibbett D.S."/>
            <person name="Martin F."/>
        </authorList>
    </citation>
    <scope>NUCLEOTIDE SEQUENCE [LARGE SCALE GENOMIC DNA]</scope>
    <source>
        <strain evidence="4">F 1598</strain>
    </source>
</reference>
<feature type="transmembrane region" description="Helical" evidence="2">
    <location>
        <begin position="177"/>
        <end position="198"/>
    </location>
</feature>
<evidence type="ECO:0000256" key="2">
    <source>
        <dbReference type="SAM" id="Phobius"/>
    </source>
</evidence>
<feature type="compositionally biased region" description="Basic and acidic residues" evidence="1">
    <location>
        <begin position="307"/>
        <end position="316"/>
    </location>
</feature>
<keyword evidence="2" id="KW-1133">Transmembrane helix</keyword>
<feature type="transmembrane region" description="Helical" evidence="2">
    <location>
        <begin position="63"/>
        <end position="88"/>
    </location>
</feature>
<dbReference type="OrthoDB" id="3352285at2759"/>
<dbReference type="HOGENOM" id="CLU_063096_0_0_1"/>
<dbReference type="Proteomes" id="UP000054166">
    <property type="component" value="Unassembled WGS sequence"/>
</dbReference>
<dbReference type="AlphaFoldDB" id="A0A0C3FW10"/>
<name>A0A0C3FW10_PILCF</name>
<protein>
    <submittedName>
        <fullName evidence="3">Uncharacterized protein</fullName>
    </submittedName>
</protein>
<evidence type="ECO:0000313" key="3">
    <source>
        <dbReference type="EMBL" id="KIM82731.1"/>
    </source>
</evidence>
<feature type="transmembrane region" description="Helical" evidence="2">
    <location>
        <begin position="28"/>
        <end position="48"/>
    </location>
</feature>
<organism evidence="3 4">
    <name type="scientific">Piloderma croceum (strain F 1598)</name>
    <dbReference type="NCBI Taxonomy" id="765440"/>
    <lineage>
        <taxon>Eukaryota</taxon>
        <taxon>Fungi</taxon>
        <taxon>Dikarya</taxon>
        <taxon>Basidiomycota</taxon>
        <taxon>Agaricomycotina</taxon>
        <taxon>Agaricomycetes</taxon>
        <taxon>Agaricomycetidae</taxon>
        <taxon>Atheliales</taxon>
        <taxon>Atheliaceae</taxon>
        <taxon>Piloderma</taxon>
    </lineage>
</organism>
<feature type="compositionally biased region" description="Basic and acidic residues" evidence="1">
    <location>
        <begin position="266"/>
        <end position="294"/>
    </location>
</feature>
<proteinExistence type="predicted"/>
<feature type="region of interest" description="Disordered" evidence="1">
    <location>
        <begin position="243"/>
        <end position="316"/>
    </location>
</feature>